<dbReference type="AlphaFoldDB" id="A0A6L2MWF4"/>
<sequence length="412" mass="45379">MARRPLDWKVVEHMSHIKFLNWGVILVEDDHGVIHVDNSSDLALFTSLNDLKIMALHIDGQSIDVDAPSDIIDVDEDDDIIDEEDPIPRDLADSDDENLVNLDIDDGMLHGVTAGDCDGVPVHFGSWCSIPSERKAGVLGKIRVKNPDDETYDIEAIRSRSLANISVKDWDADEFLLPEDFSTASEERFPLLRKSSYCNIVYMTPCPIKGFLRSDLDTMSLDDLYHHLKVYKPEVQKKLDSQNMAFISLAKNNSGNGEVNTASIPTASTQVSPANANVAAASISLDTACAYTASQSSGSQIKYEDINQIDEDDIKKMDIKWSTLTATRWATLLGSAGHPGAKIGSYMANEEEDYALVADQEAPTEFALMAKSSSDTEGIVVNVVVPPYTDYNIVCFAHMLTALFRGPHVKTF</sequence>
<reference evidence="1" key="1">
    <citation type="journal article" date="2019" name="Sci. Rep.">
        <title>Draft genome of Tanacetum cinerariifolium, the natural source of mosquito coil.</title>
        <authorList>
            <person name="Yamashiro T."/>
            <person name="Shiraishi A."/>
            <person name="Satake H."/>
            <person name="Nakayama K."/>
        </authorList>
    </citation>
    <scope>NUCLEOTIDE SEQUENCE</scope>
</reference>
<dbReference type="EMBL" id="BKCJ010007650">
    <property type="protein sequence ID" value="GEU78326.1"/>
    <property type="molecule type" value="Genomic_DNA"/>
</dbReference>
<organism evidence="1">
    <name type="scientific">Tanacetum cinerariifolium</name>
    <name type="common">Dalmatian daisy</name>
    <name type="synonym">Chrysanthemum cinerariifolium</name>
    <dbReference type="NCBI Taxonomy" id="118510"/>
    <lineage>
        <taxon>Eukaryota</taxon>
        <taxon>Viridiplantae</taxon>
        <taxon>Streptophyta</taxon>
        <taxon>Embryophyta</taxon>
        <taxon>Tracheophyta</taxon>
        <taxon>Spermatophyta</taxon>
        <taxon>Magnoliopsida</taxon>
        <taxon>eudicotyledons</taxon>
        <taxon>Gunneridae</taxon>
        <taxon>Pentapetalae</taxon>
        <taxon>asterids</taxon>
        <taxon>campanulids</taxon>
        <taxon>Asterales</taxon>
        <taxon>Asteraceae</taxon>
        <taxon>Asteroideae</taxon>
        <taxon>Anthemideae</taxon>
        <taxon>Anthemidinae</taxon>
        <taxon>Tanacetum</taxon>
    </lineage>
</organism>
<accession>A0A6L2MWF4</accession>
<protein>
    <submittedName>
        <fullName evidence="1">Uncharacterized protein</fullName>
    </submittedName>
</protein>
<name>A0A6L2MWF4_TANCI</name>
<comment type="caution">
    <text evidence="1">The sequence shown here is derived from an EMBL/GenBank/DDBJ whole genome shotgun (WGS) entry which is preliminary data.</text>
</comment>
<evidence type="ECO:0000313" key="1">
    <source>
        <dbReference type="EMBL" id="GEU78326.1"/>
    </source>
</evidence>
<gene>
    <name evidence="1" type="ORF">Tci_050304</name>
</gene>
<proteinExistence type="predicted"/>